<evidence type="ECO:0000313" key="7">
    <source>
        <dbReference type="Proteomes" id="UP001183226"/>
    </source>
</evidence>
<dbReference type="RefSeq" id="WP_311544243.1">
    <property type="nucleotide sequence ID" value="NZ_JAVREK010000005.1"/>
</dbReference>
<gene>
    <name evidence="6" type="ORF">RM446_06545</name>
</gene>
<evidence type="ECO:0000256" key="4">
    <source>
        <dbReference type="SAM" id="Phobius"/>
    </source>
</evidence>
<dbReference type="InterPro" id="IPR003594">
    <property type="entry name" value="HATPase_dom"/>
</dbReference>
<dbReference type="InterPro" id="IPR036890">
    <property type="entry name" value="HATPase_C_sf"/>
</dbReference>
<feature type="transmembrane region" description="Helical" evidence="4">
    <location>
        <begin position="80"/>
        <end position="101"/>
    </location>
</feature>
<dbReference type="GO" id="GO:0016301">
    <property type="term" value="F:kinase activity"/>
    <property type="evidence" value="ECO:0007669"/>
    <property type="project" value="UniProtKB-KW"/>
</dbReference>
<keyword evidence="4" id="KW-0472">Membrane</keyword>
<dbReference type="Pfam" id="PF02518">
    <property type="entry name" value="HATPase_c"/>
    <property type="match status" value="1"/>
</dbReference>
<dbReference type="PANTHER" id="PTHR24421:SF63">
    <property type="entry name" value="SENSOR HISTIDINE KINASE DESK"/>
    <property type="match status" value="1"/>
</dbReference>
<dbReference type="EMBL" id="JAVREK010000005">
    <property type="protein sequence ID" value="MDT0301772.1"/>
    <property type="molecule type" value="Genomic_DNA"/>
</dbReference>
<protein>
    <submittedName>
        <fullName evidence="6">Histidine kinase</fullName>
    </submittedName>
</protein>
<keyword evidence="3" id="KW-0902">Two-component regulatory system</keyword>
<evidence type="ECO:0000256" key="2">
    <source>
        <dbReference type="ARBA" id="ARBA00022777"/>
    </source>
</evidence>
<keyword evidence="7" id="KW-1185">Reference proteome</keyword>
<feature type="transmembrane region" description="Helical" evidence="4">
    <location>
        <begin position="107"/>
        <end position="126"/>
    </location>
</feature>
<dbReference type="SUPFAM" id="SSF55874">
    <property type="entry name" value="ATPase domain of HSP90 chaperone/DNA topoisomerase II/histidine kinase"/>
    <property type="match status" value="1"/>
</dbReference>
<evidence type="ECO:0000256" key="3">
    <source>
        <dbReference type="ARBA" id="ARBA00023012"/>
    </source>
</evidence>
<dbReference type="Proteomes" id="UP001183226">
    <property type="component" value="Unassembled WGS sequence"/>
</dbReference>
<evidence type="ECO:0000256" key="1">
    <source>
        <dbReference type="ARBA" id="ARBA00022679"/>
    </source>
</evidence>
<dbReference type="Gene3D" id="1.20.5.1930">
    <property type="match status" value="1"/>
</dbReference>
<dbReference type="PANTHER" id="PTHR24421">
    <property type="entry name" value="NITRATE/NITRITE SENSOR PROTEIN NARX-RELATED"/>
    <property type="match status" value="1"/>
</dbReference>
<feature type="domain" description="Histidine kinase/HSP90-like ATPase" evidence="5">
    <location>
        <begin position="293"/>
        <end position="388"/>
    </location>
</feature>
<dbReference type="CDD" id="cd16917">
    <property type="entry name" value="HATPase_UhpB-NarQ-NarX-like"/>
    <property type="match status" value="1"/>
</dbReference>
<reference evidence="7" key="1">
    <citation type="submission" date="2023-07" db="EMBL/GenBank/DDBJ databases">
        <title>30 novel species of actinomycetes from the DSMZ collection.</title>
        <authorList>
            <person name="Nouioui I."/>
        </authorList>
    </citation>
    <scope>NUCLEOTIDE SEQUENCE [LARGE SCALE GENOMIC DNA]</scope>
    <source>
        <strain evidence="7">DSM 45055</strain>
    </source>
</reference>
<keyword evidence="1" id="KW-0808">Transferase</keyword>
<dbReference type="InterPro" id="IPR011712">
    <property type="entry name" value="Sig_transdc_His_kin_sub3_dim/P"/>
</dbReference>
<evidence type="ECO:0000259" key="5">
    <source>
        <dbReference type="SMART" id="SM00387"/>
    </source>
</evidence>
<keyword evidence="4" id="KW-0812">Transmembrane</keyword>
<keyword evidence="2 6" id="KW-0418">Kinase</keyword>
<evidence type="ECO:0000313" key="6">
    <source>
        <dbReference type="EMBL" id="MDT0301772.1"/>
    </source>
</evidence>
<dbReference type="Gene3D" id="3.30.565.10">
    <property type="entry name" value="Histidine kinase-like ATPase, C-terminal domain"/>
    <property type="match status" value="1"/>
</dbReference>
<name>A0ABU2KR58_9ACTN</name>
<organism evidence="6 7">
    <name type="scientific">Streptomonospora wellingtoniae</name>
    <dbReference type="NCBI Taxonomy" id="3075544"/>
    <lineage>
        <taxon>Bacteria</taxon>
        <taxon>Bacillati</taxon>
        <taxon>Actinomycetota</taxon>
        <taxon>Actinomycetes</taxon>
        <taxon>Streptosporangiales</taxon>
        <taxon>Nocardiopsidaceae</taxon>
        <taxon>Streptomonospora</taxon>
    </lineage>
</organism>
<dbReference type="Pfam" id="PF07730">
    <property type="entry name" value="HisKA_3"/>
    <property type="match status" value="1"/>
</dbReference>
<feature type="transmembrane region" description="Helical" evidence="4">
    <location>
        <begin position="133"/>
        <end position="154"/>
    </location>
</feature>
<accession>A0ABU2KR58</accession>
<keyword evidence="4" id="KW-1133">Transmembrane helix</keyword>
<comment type="caution">
    <text evidence="6">The sequence shown here is derived from an EMBL/GenBank/DDBJ whole genome shotgun (WGS) entry which is preliminary data.</text>
</comment>
<dbReference type="SMART" id="SM00387">
    <property type="entry name" value="HATPase_c"/>
    <property type="match status" value="1"/>
</dbReference>
<proteinExistence type="predicted"/>
<dbReference type="InterPro" id="IPR050482">
    <property type="entry name" value="Sensor_HK_TwoCompSys"/>
</dbReference>
<sequence>MSDWTQVGAHRFETYVRWSAYVAVSIPAGTLLRSLLEAGRLTGVPLGVWVAAFVLLPALVVGNVLVTNRSIDTVAGRARRLPVGGAVAWALALAAFVAVTFMLPLPAMGVTVAAAIGSAAASLVPVLDARRTLLLNAAAVVLAVPLVGVANIALLLVGAAVISGALWICWSSAWMLRVLLELQAAHETRAALALANERLRIARDLHDVFGRTLATIAVKSSLASELVRRDHGERAAEEITEVRRLAEEAGTEVRHVVRGELRTTWDDEVSGARSLLESAGIRCTVTGDPVPERCAEALGRVVREGVTNLLRHAAATQVTLATADEDGAVLLTIANDGVGPAQPAAADGRAAGAGTGLSSMSERIRALGGSLTAHRDGTWFLLEAAIPLPKEEPA</sequence>
<feature type="transmembrane region" description="Helical" evidence="4">
    <location>
        <begin position="48"/>
        <end position="68"/>
    </location>
</feature>